<reference evidence="5 6" key="1">
    <citation type="submission" date="2016-12" db="EMBL/GenBank/DDBJ databases">
        <authorList>
            <person name="Song W.-J."/>
            <person name="Kurnit D.M."/>
        </authorList>
    </citation>
    <scope>NUCLEOTIDE SEQUENCE [LARGE SCALE GENOMIC DNA]</scope>
    <source>
        <strain evidence="5 6">ATCC 43942</strain>
    </source>
</reference>
<dbReference type="Proteomes" id="UP000196708">
    <property type="component" value="Chromosome 1"/>
</dbReference>
<evidence type="ECO:0000313" key="6">
    <source>
        <dbReference type="Proteomes" id="UP000196708"/>
    </source>
</evidence>
<dbReference type="KEGG" id="vga:BSQ33_09360"/>
<dbReference type="InterPro" id="IPR036938">
    <property type="entry name" value="PAP2/HPO_sf"/>
</dbReference>
<proteinExistence type="predicted"/>
<feature type="domain" description="Phosphatidic acid phosphatase type 2/haloperoxidase" evidence="4">
    <location>
        <begin position="351"/>
        <end position="457"/>
    </location>
</feature>
<dbReference type="SUPFAM" id="SSF48317">
    <property type="entry name" value="Acid phosphatase/Vanadium-dependent haloperoxidase"/>
    <property type="match status" value="1"/>
</dbReference>
<evidence type="ECO:0000313" key="5">
    <source>
        <dbReference type="EMBL" id="ASA55875.1"/>
    </source>
</evidence>
<dbReference type="Pfam" id="PF01569">
    <property type="entry name" value="PAP2"/>
    <property type="match status" value="1"/>
</dbReference>
<dbReference type="SUPFAM" id="SSF51126">
    <property type="entry name" value="Pectin lyase-like"/>
    <property type="match status" value="1"/>
</dbReference>
<feature type="signal peptide" evidence="3">
    <location>
        <begin position="1"/>
        <end position="21"/>
    </location>
</feature>
<dbReference type="RefSeq" id="WP_269768101.1">
    <property type="nucleotide sequence ID" value="NZ_CP018835.1"/>
</dbReference>
<dbReference type="InterPro" id="IPR013425">
    <property type="entry name" value="Autotrns_rpt"/>
</dbReference>
<name>A0A1Z2SFE6_VIBGA</name>
<dbReference type="NCBIfam" id="TIGR02601">
    <property type="entry name" value="autotrns_rpt"/>
    <property type="match status" value="1"/>
</dbReference>
<dbReference type="AlphaFoldDB" id="A0A1Z2SFE6"/>
<sequence length="791" mass="84852">MFNDKSHTRYLALSAITLALAACNHSDKTYTNPGIPTGKSGNLIISEPVLSGTDVAVVDGNISTTNDTKNTVAFDPDSNPLLQILSGFDDIWYAGDDTWASNGSNTLTAVNGNSGVAGGVSRKEKFAIPFNFSNDVIRDMAIWKENFDYVTTLTRPGQSKPDVDRNDKAALVFAYLDDQRDKGFSLNDGLGPLTEDYRTGANSHSSYGTDSNNNVTLTDNSDNVTTVDVTAANYNKGLNKKLASHIQTGYGTTTDGGSPTALSNVVDLLNAIASHGASSEAPKYHFLSPRPWRIRKDTYDVAEFNDPSKSVYSTITDLSKLDRVTCLNPDGTPDTDKYYERPANPIVTPMSGLICAARSTYRETSGGSYTEGYDFNASPLATETFSSRAKDGAFPSGHTAEAFDRGLGYAYAIPERFAEMVARAGDLGQNRIVAGMHSPLDVIGGRIMATAITAATLIDPDTGHETTASDAYRQANSYFMTKAKTAGYDSIYDYAHCTTDVEKPCSKTDRYADHAAMKARYKAYMTYGFSPLNEPKLAPEVPKGAEALLETRFPYLDSNQRRVVLATTEIDSNYPVINKSRGWGRLNLVDAADGYGAFNVNTTVFMDAAKGGFNAEDHWWNNISGEGRLTKSGTGSLYLEGQNTYRGGTLVNAGFLVGTSATAFGSNTLYQQGGTVGVAIKAGASDRTQGMLTVSDFVQADGKLELDLTKNARLNASNGIYLLGTANQLMLNVPILTTATTYTVLSSNHLEGTFETVTAADNNGQAYDVSVDYSGTGATVTVSPRAESQSM</sequence>
<evidence type="ECO:0000256" key="3">
    <source>
        <dbReference type="SAM" id="SignalP"/>
    </source>
</evidence>
<evidence type="ECO:0000256" key="1">
    <source>
        <dbReference type="ARBA" id="ARBA00022729"/>
    </source>
</evidence>
<accession>A0A1Z2SFE6</accession>
<dbReference type="SMART" id="SM00014">
    <property type="entry name" value="acidPPc"/>
    <property type="match status" value="1"/>
</dbReference>
<feature type="region of interest" description="Disordered" evidence="2">
    <location>
        <begin position="201"/>
        <end position="220"/>
    </location>
</feature>
<evidence type="ECO:0000256" key="2">
    <source>
        <dbReference type="SAM" id="MobiDB-lite"/>
    </source>
</evidence>
<feature type="chain" id="PRO_5013029156" description="Phosphatidic acid phosphatase type 2/haloperoxidase domain-containing protein" evidence="3">
    <location>
        <begin position="22"/>
        <end position="791"/>
    </location>
</feature>
<dbReference type="EMBL" id="CP018835">
    <property type="protein sequence ID" value="ASA55875.1"/>
    <property type="molecule type" value="Genomic_DNA"/>
</dbReference>
<gene>
    <name evidence="5" type="ORF">BSQ33_09360</name>
</gene>
<organism evidence="5 6">
    <name type="scientific">Vibrio gazogenes</name>
    <dbReference type="NCBI Taxonomy" id="687"/>
    <lineage>
        <taxon>Bacteria</taxon>
        <taxon>Pseudomonadati</taxon>
        <taxon>Pseudomonadota</taxon>
        <taxon>Gammaproteobacteria</taxon>
        <taxon>Vibrionales</taxon>
        <taxon>Vibrionaceae</taxon>
        <taxon>Vibrio</taxon>
    </lineage>
</organism>
<dbReference type="PROSITE" id="PS51257">
    <property type="entry name" value="PROKAR_LIPOPROTEIN"/>
    <property type="match status" value="1"/>
</dbReference>
<dbReference type="Gene3D" id="1.20.144.10">
    <property type="entry name" value="Phosphatidic acid phosphatase type 2/haloperoxidase"/>
    <property type="match status" value="1"/>
</dbReference>
<protein>
    <recommendedName>
        <fullName evidence="4">Phosphatidic acid phosphatase type 2/haloperoxidase domain-containing protein</fullName>
    </recommendedName>
</protein>
<dbReference type="InterPro" id="IPR000326">
    <property type="entry name" value="PAP2/HPO"/>
</dbReference>
<evidence type="ECO:0000259" key="4">
    <source>
        <dbReference type="SMART" id="SM00014"/>
    </source>
</evidence>
<keyword evidence="1 3" id="KW-0732">Signal</keyword>
<dbReference type="InterPro" id="IPR011050">
    <property type="entry name" value="Pectin_lyase_fold/virulence"/>
</dbReference>
<dbReference type="Pfam" id="PF12951">
    <property type="entry name" value="PATR"/>
    <property type="match status" value="1"/>
</dbReference>